<organism evidence="3 4">
    <name type="scientific">Protea cynaroides</name>
    <dbReference type="NCBI Taxonomy" id="273540"/>
    <lineage>
        <taxon>Eukaryota</taxon>
        <taxon>Viridiplantae</taxon>
        <taxon>Streptophyta</taxon>
        <taxon>Embryophyta</taxon>
        <taxon>Tracheophyta</taxon>
        <taxon>Spermatophyta</taxon>
        <taxon>Magnoliopsida</taxon>
        <taxon>Proteales</taxon>
        <taxon>Proteaceae</taxon>
        <taxon>Protea</taxon>
    </lineage>
</organism>
<feature type="repeat" description="PPR" evidence="2">
    <location>
        <begin position="622"/>
        <end position="657"/>
    </location>
</feature>
<accession>A0A9Q0KBJ4</accession>
<feature type="repeat" description="PPR" evidence="2">
    <location>
        <begin position="183"/>
        <end position="217"/>
    </location>
</feature>
<comment type="caution">
    <text evidence="3">The sequence shown here is derived from an EMBL/GenBank/DDBJ whole genome shotgun (WGS) entry which is preliminary data.</text>
</comment>
<feature type="repeat" description="PPR" evidence="2">
    <location>
        <begin position="724"/>
        <end position="758"/>
    </location>
</feature>
<dbReference type="GO" id="GO:0009451">
    <property type="term" value="P:RNA modification"/>
    <property type="evidence" value="ECO:0007669"/>
    <property type="project" value="InterPro"/>
</dbReference>
<dbReference type="Pfam" id="PF20431">
    <property type="entry name" value="E_motif"/>
    <property type="match status" value="1"/>
</dbReference>
<protein>
    <recommendedName>
        <fullName evidence="5">Pentatricopeptide repeat-containing protein</fullName>
    </recommendedName>
</protein>
<dbReference type="InterPro" id="IPR002885">
    <property type="entry name" value="PPR_rpt"/>
</dbReference>
<dbReference type="FunFam" id="1.25.40.10:FF:000381">
    <property type="entry name" value="Pentatricopeptide repeat-containing protein"/>
    <property type="match status" value="1"/>
</dbReference>
<sequence length="766" mass="84441">MAKATPWVMNSFPLRGENLAVAVSNATLKPTELLLKLNSLIAELIRSHQNSSALQVCTQIHSSHHLKPDNYTLVSSLTACANLHDTVAGDQLHSHATRAGFKAYAHVGNALLSLYAKSKDLNSVNRLFGEITIPDVYAWTTLLSAYAKSGQIDYACQLFDRVLYRNAATWNGCQVFDGRLHRSVAIWNAIITGCVENGREGTALEMFLKMHRWGVGHDHYTFASVLSLCCSPELVEFGRQVHSLVTRSGFLVRVSVVNALLTMYFNCGVVQGAYDVFEDAKGTTYNHITYNAMIAGLMSCGRDTEALDLFMEMREACLVPTELTFVSVMSSSSYMGMVKLGRQVHAHIIKMGFESYSSVSNATITMYSSCADLDSAWVVFKRLEVKDSVSWNSMISGCAKCNCLSFAIRIYLQMQRAGLETDDFTVGILLSYSDSLVMVEMIQALVIKNGLLSNILVCNALVSSYSKHGMIEYAFQVFQSMCSQNLISWNTIISGCLFNGLPLLGLDLFRELFLSELRLNLYTLTVVLSTCASIAALRHGKQVHSYILKWGFGLETPLGNALITMYSKCGILDWASKVFSRMMQRDIVSWNAMICAYAQHGEGKEAIRCFMELQNLDDIKPDEATFTAVLSACSHAGLVNEGCQIFSTMVNEYGITPGVDHCSCIIDLLGRAGHLDEAGTLINTMPVQADSRMWWALLGACQAHGNVLLGRVAAEVLLEIEPDNSAAYVQLANIYAAAGQWNEAASVREMMTKRGVVKQPAYSWIE</sequence>
<dbReference type="SUPFAM" id="SSF48452">
    <property type="entry name" value="TPR-like"/>
    <property type="match status" value="1"/>
</dbReference>
<dbReference type="PANTHER" id="PTHR47926:SF382">
    <property type="entry name" value="PENTACOTRIPEPTIDE-REPEAT REGION OF PRORP DOMAIN-CONTAINING PROTEIN"/>
    <property type="match status" value="1"/>
</dbReference>
<reference evidence="3" key="1">
    <citation type="journal article" date="2023" name="Plant J.">
        <title>The genome of the king protea, Protea cynaroides.</title>
        <authorList>
            <person name="Chang J."/>
            <person name="Duong T.A."/>
            <person name="Schoeman C."/>
            <person name="Ma X."/>
            <person name="Roodt D."/>
            <person name="Barker N."/>
            <person name="Li Z."/>
            <person name="Van de Peer Y."/>
            <person name="Mizrachi E."/>
        </authorList>
    </citation>
    <scope>NUCLEOTIDE SEQUENCE</scope>
    <source>
        <tissue evidence="3">Young leaves</tissue>
    </source>
</reference>
<gene>
    <name evidence="3" type="ORF">NE237_019190</name>
</gene>
<feature type="repeat" description="PPR" evidence="2">
    <location>
        <begin position="286"/>
        <end position="320"/>
    </location>
</feature>
<feature type="repeat" description="PPR" evidence="2">
    <location>
        <begin position="454"/>
        <end position="488"/>
    </location>
</feature>
<dbReference type="FunFam" id="1.25.40.10:FF:000090">
    <property type="entry name" value="Pentatricopeptide repeat-containing protein, chloroplastic"/>
    <property type="match status" value="1"/>
</dbReference>
<evidence type="ECO:0000313" key="3">
    <source>
        <dbReference type="EMBL" id="KAJ4967341.1"/>
    </source>
</evidence>
<dbReference type="PANTHER" id="PTHR47926">
    <property type="entry name" value="PENTATRICOPEPTIDE REPEAT-CONTAINING PROTEIN"/>
    <property type="match status" value="1"/>
</dbReference>
<dbReference type="EMBL" id="JAMYWD010000007">
    <property type="protein sequence ID" value="KAJ4967341.1"/>
    <property type="molecule type" value="Genomic_DNA"/>
</dbReference>
<evidence type="ECO:0000256" key="1">
    <source>
        <dbReference type="ARBA" id="ARBA00022737"/>
    </source>
</evidence>
<dbReference type="InterPro" id="IPR046960">
    <property type="entry name" value="PPR_At4g14850-like_plant"/>
</dbReference>
<dbReference type="Gene3D" id="1.25.40.10">
    <property type="entry name" value="Tetratricopeptide repeat domain"/>
    <property type="match status" value="7"/>
</dbReference>
<keyword evidence="4" id="KW-1185">Reference proteome</keyword>
<dbReference type="Pfam" id="PF01535">
    <property type="entry name" value="PPR"/>
    <property type="match status" value="3"/>
</dbReference>
<feature type="repeat" description="PPR" evidence="2">
    <location>
        <begin position="135"/>
        <end position="169"/>
    </location>
</feature>
<name>A0A9Q0KBJ4_9MAGN</name>
<dbReference type="InterPro" id="IPR046848">
    <property type="entry name" value="E_motif"/>
</dbReference>
<feature type="repeat" description="PPR" evidence="2">
    <location>
        <begin position="586"/>
        <end position="621"/>
    </location>
</feature>
<dbReference type="Pfam" id="PF13041">
    <property type="entry name" value="PPR_2"/>
    <property type="match status" value="4"/>
</dbReference>
<dbReference type="GO" id="GO:0003723">
    <property type="term" value="F:RNA binding"/>
    <property type="evidence" value="ECO:0007669"/>
    <property type="project" value="InterPro"/>
</dbReference>
<dbReference type="Proteomes" id="UP001141806">
    <property type="component" value="Unassembled WGS sequence"/>
</dbReference>
<dbReference type="PROSITE" id="PS51375">
    <property type="entry name" value="PPR"/>
    <property type="match status" value="8"/>
</dbReference>
<keyword evidence="1" id="KW-0677">Repeat</keyword>
<feature type="repeat" description="PPR" evidence="2">
    <location>
        <begin position="387"/>
        <end position="421"/>
    </location>
</feature>
<dbReference type="AlphaFoldDB" id="A0A9Q0KBJ4"/>
<evidence type="ECO:0000313" key="4">
    <source>
        <dbReference type="Proteomes" id="UP001141806"/>
    </source>
</evidence>
<evidence type="ECO:0000256" key="2">
    <source>
        <dbReference type="PROSITE-ProRule" id="PRU00708"/>
    </source>
</evidence>
<evidence type="ECO:0008006" key="5">
    <source>
        <dbReference type="Google" id="ProtNLM"/>
    </source>
</evidence>
<proteinExistence type="predicted"/>
<dbReference type="InterPro" id="IPR011990">
    <property type="entry name" value="TPR-like_helical_dom_sf"/>
</dbReference>
<dbReference type="OrthoDB" id="751155at2759"/>
<dbReference type="NCBIfam" id="TIGR00756">
    <property type="entry name" value="PPR"/>
    <property type="match status" value="7"/>
</dbReference>